<feature type="transmembrane region" description="Helical" evidence="12">
    <location>
        <begin position="156"/>
        <end position="184"/>
    </location>
</feature>
<feature type="transmembrane region" description="Helical" evidence="12">
    <location>
        <begin position="344"/>
        <end position="364"/>
    </location>
</feature>
<dbReference type="InterPro" id="IPR006153">
    <property type="entry name" value="Cation/H_exchanger_TM"/>
</dbReference>
<evidence type="ECO:0000256" key="11">
    <source>
        <dbReference type="SAM" id="MobiDB-lite"/>
    </source>
</evidence>
<dbReference type="GO" id="GO:0015297">
    <property type="term" value="F:antiporter activity"/>
    <property type="evidence" value="ECO:0007669"/>
    <property type="project" value="UniProtKB-KW"/>
</dbReference>
<feature type="transmembrane region" description="Helical" evidence="12">
    <location>
        <begin position="370"/>
        <end position="396"/>
    </location>
</feature>
<feature type="transmembrane region" description="Helical" evidence="12">
    <location>
        <begin position="123"/>
        <end position="144"/>
    </location>
</feature>
<reference evidence="14" key="2">
    <citation type="submission" date="2020-09" db="EMBL/GenBank/DDBJ databases">
        <authorList>
            <person name="Sun Q."/>
            <person name="Zhou Y."/>
        </authorList>
    </citation>
    <scope>NUCLEOTIDE SEQUENCE</scope>
    <source>
        <strain evidence="14">CGMCC 1.12921</strain>
    </source>
</reference>
<feature type="transmembrane region" description="Helical" evidence="12">
    <location>
        <begin position="39"/>
        <end position="58"/>
    </location>
</feature>
<dbReference type="GO" id="GO:0006813">
    <property type="term" value="P:potassium ion transport"/>
    <property type="evidence" value="ECO:0007669"/>
    <property type="project" value="UniProtKB-KW"/>
</dbReference>
<feature type="transmembrane region" description="Helical" evidence="12">
    <location>
        <begin position="243"/>
        <end position="271"/>
    </location>
</feature>
<reference evidence="14" key="1">
    <citation type="journal article" date="2014" name="Int. J. Syst. Evol. Microbiol.">
        <title>Complete genome sequence of Corynebacterium casei LMG S-19264T (=DSM 44701T), isolated from a smear-ripened cheese.</title>
        <authorList>
            <consortium name="US DOE Joint Genome Institute (JGI-PGF)"/>
            <person name="Walter F."/>
            <person name="Albersmeier A."/>
            <person name="Kalinowski J."/>
            <person name="Ruckert C."/>
        </authorList>
    </citation>
    <scope>NUCLEOTIDE SEQUENCE</scope>
    <source>
        <strain evidence="14">CGMCC 1.12921</strain>
    </source>
</reference>
<keyword evidence="5" id="KW-0633">Potassium transport</keyword>
<evidence type="ECO:0000256" key="10">
    <source>
        <dbReference type="ARBA" id="ARBA00023136"/>
    </source>
</evidence>
<feature type="transmembrane region" description="Helical" evidence="12">
    <location>
        <begin position="204"/>
        <end position="222"/>
    </location>
</feature>
<keyword evidence="7" id="KW-0630">Potassium</keyword>
<keyword evidence="6 12" id="KW-0812">Transmembrane</keyword>
<evidence type="ECO:0000256" key="12">
    <source>
        <dbReference type="SAM" id="Phobius"/>
    </source>
</evidence>
<organism evidence="14 15">
    <name type="scientific">Aquisalinus flavus</name>
    <dbReference type="NCBI Taxonomy" id="1526572"/>
    <lineage>
        <taxon>Bacteria</taxon>
        <taxon>Pseudomonadati</taxon>
        <taxon>Pseudomonadota</taxon>
        <taxon>Alphaproteobacteria</taxon>
        <taxon>Parvularculales</taxon>
        <taxon>Parvularculaceae</taxon>
        <taxon>Aquisalinus</taxon>
    </lineage>
</organism>
<dbReference type="InterPro" id="IPR004771">
    <property type="entry name" value="K/H_exchanger"/>
</dbReference>
<feature type="transmembrane region" description="Helical" evidence="12">
    <location>
        <begin position="14"/>
        <end position="32"/>
    </location>
</feature>
<evidence type="ECO:0000313" key="14">
    <source>
        <dbReference type="EMBL" id="GGC95296.1"/>
    </source>
</evidence>
<dbReference type="GO" id="GO:0012505">
    <property type="term" value="C:endomembrane system"/>
    <property type="evidence" value="ECO:0007669"/>
    <property type="project" value="UniProtKB-SubCell"/>
</dbReference>
<dbReference type="AlphaFoldDB" id="A0A8J2V3Q1"/>
<evidence type="ECO:0000259" key="13">
    <source>
        <dbReference type="PROSITE" id="PS51201"/>
    </source>
</evidence>
<dbReference type="GO" id="GO:0005886">
    <property type="term" value="C:plasma membrane"/>
    <property type="evidence" value="ECO:0007669"/>
    <property type="project" value="TreeGrafter"/>
</dbReference>
<feature type="transmembrane region" description="Helical" evidence="12">
    <location>
        <begin position="291"/>
        <end position="324"/>
    </location>
</feature>
<proteinExistence type="inferred from homology"/>
<dbReference type="PANTHER" id="PTHR46157:SF8">
    <property type="entry name" value="GLUTATHIONE-REGULATED POTASSIUM-EFFLUX SYSTEM PROTEIN"/>
    <property type="match status" value="1"/>
</dbReference>
<dbReference type="Proteomes" id="UP000613582">
    <property type="component" value="Unassembled WGS sequence"/>
</dbReference>
<feature type="transmembrane region" description="Helical" evidence="12">
    <location>
        <begin position="64"/>
        <end position="83"/>
    </location>
</feature>
<evidence type="ECO:0000256" key="4">
    <source>
        <dbReference type="ARBA" id="ARBA00022449"/>
    </source>
</evidence>
<evidence type="ECO:0000256" key="8">
    <source>
        <dbReference type="ARBA" id="ARBA00022989"/>
    </source>
</evidence>
<evidence type="ECO:0000256" key="7">
    <source>
        <dbReference type="ARBA" id="ARBA00022958"/>
    </source>
</evidence>
<comment type="subcellular location">
    <subcellularLocation>
        <location evidence="1">Endomembrane system</location>
        <topology evidence="1">Multi-pass membrane protein</topology>
    </subcellularLocation>
</comment>
<evidence type="ECO:0000256" key="2">
    <source>
        <dbReference type="ARBA" id="ARBA00005551"/>
    </source>
</evidence>
<comment type="caution">
    <text evidence="14">The sequence shown here is derived from an EMBL/GenBank/DDBJ whole genome shotgun (WGS) entry which is preliminary data.</text>
</comment>
<dbReference type="PANTHER" id="PTHR46157">
    <property type="entry name" value="K(+) EFFLUX ANTIPORTER 3, CHLOROPLASTIC"/>
    <property type="match status" value="1"/>
</dbReference>
<accession>A0A8J2V3Q1</accession>
<dbReference type="Gene3D" id="1.20.1530.20">
    <property type="match status" value="1"/>
</dbReference>
<name>A0A8J2V3Q1_9PROT</name>
<keyword evidence="4" id="KW-0050">Antiport</keyword>
<gene>
    <name evidence="14" type="ORF">GCM10011342_00130</name>
</gene>
<keyword evidence="9" id="KW-0406">Ion transport</keyword>
<dbReference type="InterPro" id="IPR036291">
    <property type="entry name" value="NAD(P)-bd_dom_sf"/>
</dbReference>
<evidence type="ECO:0000256" key="9">
    <source>
        <dbReference type="ARBA" id="ARBA00023065"/>
    </source>
</evidence>
<dbReference type="EMBL" id="BMGH01000001">
    <property type="protein sequence ID" value="GGC95296.1"/>
    <property type="molecule type" value="Genomic_DNA"/>
</dbReference>
<feature type="transmembrane region" description="Helical" evidence="12">
    <location>
        <begin position="95"/>
        <end position="117"/>
    </location>
</feature>
<evidence type="ECO:0000256" key="6">
    <source>
        <dbReference type="ARBA" id="ARBA00022692"/>
    </source>
</evidence>
<evidence type="ECO:0000313" key="15">
    <source>
        <dbReference type="Proteomes" id="UP000613582"/>
    </source>
</evidence>
<evidence type="ECO:0000256" key="3">
    <source>
        <dbReference type="ARBA" id="ARBA00022448"/>
    </source>
</evidence>
<dbReference type="NCBIfam" id="TIGR00932">
    <property type="entry name" value="2a37"/>
    <property type="match status" value="1"/>
</dbReference>
<comment type="similarity">
    <text evidence="2">Belongs to the monovalent cation:proton antiporter 2 (CPA2) transporter (TC 2.A.37) family.</text>
</comment>
<dbReference type="InterPro" id="IPR038770">
    <property type="entry name" value="Na+/solute_symporter_sf"/>
</dbReference>
<dbReference type="Pfam" id="PF02254">
    <property type="entry name" value="TrkA_N"/>
    <property type="match status" value="1"/>
</dbReference>
<dbReference type="PROSITE" id="PS51201">
    <property type="entry name" value="RCK_N"/>
    <property type="match status" value="1"/>
</dbReference>
<dbReference type="SUPFAM" id="SSF51735">
    <property type="entry name" value="NAD(P)-binding Rossmann-fold domains"/>
    <property type="match status" value="1"/>
</dbReference>
<protein>
    <submittedName>
        <fullName evidence="14">Potassium efflux system protein</fullName>
    </submittedName>
</protein>
<keyword evidence="8 12" id="KW-1133">Transmembrane helix</keyword>
<keyword evidence="15" id="KW-1185">Reference proteome</keyword>
<dbReference type="InterPro" id="IPR003148">
    <property type="entry name" value="RCK_N"/>
</dbReference>
<keyword evidence="3" id="KW-0813">Transport</keyword>
<dbReference type="Gene3D" id="3.40.50.720">
    <property type="entry name" value="NAD(P)-binding Rossmann-like Domain"/>
    <property type="match status" value="1"/>
</dbReference>
<feature type="domain" description="RCK N-terminal" evidence="13">
    <location>
        <begin position="420"/>
        <end position="536"/>
    </location>
</feature>
<keyword evidence="10 12" id="KW-0472">Membrane</keyword>
<dbReference type="RefSeq" id="WP_188159277.1">
    <property type="nucleotide sequence ID" value="NZ_BMGH01000001.1"/>
</dbReference>
<dbReference type="GO" id="GO:0008324">
    <property type="term" value="F:monoatomic cation transmembrane transporter activity"/>
    <property type="evidence" value="ECO:0007669"/>
    <property type="project" value="InterPro"/>
</dbReference>
<sequence>MILAFAGGAENNDFLLQAAIFLGATAIAVPLFRKLKLGTILGFLGAGVLFGEYGIGLLAVEEGVFHVAELGVVLFLFVIGLELSLSRLWSLRRNIFGLGLAQMLVTGIAISLFLWMMDILPGNAAAIAGFALACSSTAFALSLLQERNELKTPYGVKSFSILLFQDIAVIPLLAAIPFAVGMSGVNPGDVMNGDMARDFEWQPLAWALVVLAIVVLVARYVLNPVFRLVAASGSREAFTATALFVVAATALLVASAGLSMALGAFVAGVMLAESSYRHQIEADIEPFRELLLGLFFIGVGMQLDVPVIIAQWVVILAAAIGLIVSKTAIIYGLSRLFGSRHSDAMRSGLTLSQGGEFAFVVLSLGAGEGLFGAEIATVLSAIVTISMVFTPVLAMLGARMATSRDEDVDMDGIEELTEMNETALIVGYGRMGQIVAQILNGAGVAVTAIDNDPVKIDRARRFGAKVYFGDATNIHLLLTAGANSADMVFLMMRDRAIMDDTVRTLKAHCPSIRIIARAYDRMHEIDLLDHDIDFVMRETFESSIVMAQKGLENLGFGDNRVRAMIAEFRQRDKDRLIAQQAGGPEAGKEKMVQPFEAADLE</sequence>
<evidence type="ECO:0000256" key="5">
    <source>
        <dbReference type="ARBA" id="ARBA00022538"/>
    </source>
</evidence>
<dbReference type="FunFam" id="3.40.50.720:FF:000036">
    <property type="entry name" value="Glutathione-regulated potassium-efflux system protein KefB"/>
    <property type="match status" value="1"/>
</dbReference>
<feature type="region of interest" description="Disordered" evidence="11">
    <location>
        <begin position="580"/>
        <end position="601"/>
    </location>
</feature>
<evidence type="ECO:0000256" key="1">
    <source>
        <dbReference type="ARBA" id="ARBA00004127"/>
    </source>
</evidence>
<dbReference type="GO" id="GO:1902600">
    <property type="term" value="P:proton transmembrane transport"/>
    <property type="evidence" value="ECO:0007669"/>
    <property type="project" value="InterPro"/>
</dbReference>
<dbReference type="Pfam" id="PF00999">
    <property type="entry name" value="Na_H_Exchanger"/>
    <property type="match status" value="1"/>
</dbReference>